<evidence type="ECO:0000256" key="5">
    <source>
        <dbReference type="ARBA" id="ARBA00023242"/>
    </source>
</evidence>
<proteinExistence type="predicted"/>
<dbReference type="Gramene" id="OMO81689">
    <property type="protein sequence ID" value="OMO81689"/>
    <property type="gene ID" value="CCACVL1_12297"/>
</dbReference>
<dbReference type="SUPFAM" id="SSF47459">
    <property type="entry name" value="HLH, helix-loop-helix DNA-binding domain"/>
    <property type="match status" value="1"/>
</dbReference>
<dbReference type="GO" id="GO:0000981">
    <property type="term" value="F:DNA-binding transcription factor activity, RNA polymerase II-specific"/>
    <property type="evidence" value="ECO:0007669"/>
    <property type="project" value="TreeGrafter"/>
</dbReference>
<dbReference type="Gene3D" id="4.10.280.10">
    <property type="entry name" value="Helix-loop-helix DNA-binding domain"/>
    <property type="match status" value="1"/>
</dbReference>
<dbReference type="InterPro" id="IPR011598">
    <property type="entry name" value="bHLH_dom"/>
</dbReference>
<evidence type="ECO:0000256" key="4">
    <source>
        <dbReference type="ARBA" id="ARBA00023163"/>
    </source>
</evidence>
<accession>A0A1R3IGH5</accession>
<reference evidence="7 8" key="1">
    <citation type="submission" date="2013-09" db="EMBL/GenBank/DDBJ databases">
        <title>Corchorus capsularis genome sequencing.</title>
        <authorList>
            <person name="Alam M."/>
            <person name="Haque M.S."/>
            <person name="Islam M.S."/>
            <person name="Emdad E.M."/>
            <person name="Islam M.M."/>
            <person name="Ahmed B."/>
            <person name="Halim A."/>
            <person name="Hossen Q.M.M."/>
            <person name="Hossain M.Z."/>
            <person name="Ahmed R."/>
            <person name="Khan M.M."/>
            <person name="Islam R."/>
            <person name="Rashid M.M."/>
            <person name="Khan S.A."/>
            <person name="Rahman M.S."/>
            <person name="Alam M."/>
        </authorList>
    </citation>
    <scope>NUCLEOTIDE SEQUENCE [LARGE SCALE GENOMIC DNA]</scope>
    <source>
        <strain evidence="8">cv. CVL-1</strain>
        <tissue evidence="7">Whole seedling</tissue>
    </source>
</reference>
<comment type="subcellular location">
    <subcellularLocation>
        <location evidence="1">Nucleus</location>
    </subcellularLocation>
</comment>
<keyword evidence="5" id="KW-0539">Nucleus</keyword>
<evidence type="ECO:0000256" key="1">
    <source>
        <dbReference type="ARBA" id="ARBA00004123"/>
    </source>
</evidence>
<dbReference type="GO" id="GO:0000977">
    <property type="term" value="F:RNA polymerase II transcription regulatory region sequence-specific DNA binding"/>
    <property type="evidence" value="ECO:0007669"/>
    <property type="project" value="TreeGrafter"/>
</dbReference>
<dbReference type="Proteomes" id="UP000188268">
    <property type="component" value="Unassembled WGS sequence"/>
</dbReference>
<dbReference type="InterPro" id="IPR036638">
    <property type="entry name" value="HLH_DNA-bd_sf"/>
</dbReference>
<comment type="caution">
    <text evidence="7">The sequence shown here is derived from an EMBL/GenBank/DDBJ whole genome shotgun (WGS) entry which is preliminary data.</text>
</comment>
<dbReference type="STRING" id="210143.A0A1R3IGH5"/>
<dbReference type="CDD" id="cd18914">
    <property type="entry name" value="bHLH_AtORG2_like"/>
    <property type="match status" value="1"/>
</dbReference>
<dbReference type="EMBL" id="AWWV01010104">
    <property type="protein sequence ID" value="OMO81689.1"/>
    <property type="molecule type" value="Genomic_DNA"/>
</dbReference>
<dbReference type="SMART" id="SM00353">
    <property type="entry name" value="HLH"/>
    <property type="match status" value="1"/>
</dbReference>
<keyword evidence="2" id="KW-0805">Transcription regulation</keyword>
<dbReference type="GO" id="GO:0046983">
    <property type="term" value="F:protein dimerization activity"/>
    <property type="evidence" value="ECO:0007669"/>
    <property type="project" value="InterPro"/>
</dbReference>
<dbReference type="PANTHER" id="PTHR13935">
    <property type="entry name" value="ACHAETE-SCUTE TRANSCRIPTION FACTOR-RELATED"/>
    <property type="match status" value="1"/>
</dbReference>
<evidence type="ECO:0000313" key="7">
    <source>
        <dbReference type="EMBL" id="OMO81689.1"/>
    </source>
</evidence>
<evidence type="ECO:0000256" key="2">
    <source>
        <dbReference type="ARBA" id="ARBA00023015"/>
    </source>
</evidence>
<evidence type="ECO:0000256" key="3">
    <source>
        <dbReference type="ARBA" id="ARBA00023125"/>
    </source>
</evidence>
<dbReference type="OrthoDB" id="6106870at2759"/>
<feature type="domain" description="BHLH" evidence="6">
    <location>
        <begin position="65"/>
        <end position="117"/>
    </location>
</feature>
<evidence type="ECO:0000313" key="8">
    <source>
        <dbReference type="Proteomes" id="UP000188268"/>
    </source>
</evidence>
<dbReference type="GO" id="GO:0090575">
    <property type="term" value="C:RNA polymerase II transcription regulator complex"/>
    <property type="evidence" value="ECO:0007669"/>
    <property type="project" value="TreeGrafter"/>
</dbReference>
<keyword evidence="8" id="KW-1185">Reference proteome</keyword>
<dbReference type="AlphaFoldDB" id="A0A1R3IGH5"/>
<dbReference type="GO" id="GO:0010106">
    <property type="term" value="P:cellular response to iron ion starvation"/>
    <property type="evidence" value="ECO:0007669"/>
    <property type="project" value="UniProtKB-ARBA"/>
</dbReference>
<sequence length="244" mass="27806">MCALAPYPIPSWPLVNPIGCYEQKYMYEGSESIESLFLQLPPSQEEIHQVDDQSPSFNSCDPGRVRKLNHNASERDRRRKFNSLYSSLRALLPAAAQMKKLSFPATISHALKYIPELQEEVERLVEKKEKLLQRISQQGGLKLEEQKRKSRNGRNLGAAVSIEGLSESEVAIHITMAKAHKKSDQLSEILQYLEQDGMFLLLNATSFESFGGMVFYNIHLQVERIDNYKAESEVLSEKLLSLFD</sequence>
<keyword evidence="4" id="KW-0804">Transcription</keyword>
<organism evidence="7 8">
    <name type="scientific">Corchorus capsularis</name>
    <name type="common">Jute</name>
    <dbReference type="NCBI Taxonomy" id="210143"/>
    <lineage>
        <taxon>Eukaryota</taxon>
        <taxon>Viridiplantae</taxon>
        <taxon>Streptophyta</taxon>
        <taxon>Embryophyta</taxon>
        <taxon>Tracheophyta</taxon>
        <taxon>Spermatophyta</taxon>
        <taxon>Magnoliopsida</taxon>
        <taxon>eudicotyledons</taxon>
        <taxon>Gunneridae</taxon>
        <taxon>Pentapetalae</taxon>
        <taxon>rosids</taxon>
        <taxon>malvids</taxon>
        <taxon>Malvales</taxon>
        <taxon>Malvaceae</taxon>
        <taxon>Grewioideae</taxon>
        <taxon>Apeibeae</taxon>
        <taxon>Corchorus</taxon>
    </lineage>
</organism>
<evidence type="ECO:0000259" key="6">
    <source>
        <dbReference type="PROSITE" id="PS50888"/>
    </source>
</evidence>
<dbReference type="InterPro" id="IPR015660">
    <property type="entry name" value="MASH1/Ascl1a-like"/>
</dbReference>
<keyword evidence="3" id="KW-0238">DNA-binding</keyword>
<dbReference type="FunFam" id="4.10.280.10:FF:000074">
    <property type="entry name" value="Transcription factor ORG2"/>
    <property type="match status" value="1"/>
</dbReference>
<dbReference type="PROSITE" id="PS50888">
    <property type="entry name" value="BHLH"/>
    <property type="match status" value="1"/>
</dbReference>
<protein>
    <recommendedName>
        <fullName evidence="6">BHLH domain-containing protein</fullName>
    </recommendedName>
</protein>
<dbReference type="OMA" id="IFALCYN"/>
<dbReference type="Pfam" id="PF00010">
    <property type="entry name" value="HLH"/>
    <property type="match status" value="1"/>
</dbReference>
<dbReference type="PANTHER" id="PTHR13935:SF161">
    <property type="entry name" value="TRANSCRIPTION FACTOR ORG2-LIKE"/>
    <property type="match status" value="1"/>
</dbReference>
<gene>
    <name evidence="7" type="ORF">CCACVL1_12297</name>
</gene>
<name>A0A1R3IGH5_COCAP</name>